<reference evidence="2" key="2">
    <citation type="submission" date="2020-09" db="EMBL/GenBank/DDBJ databases">
        <authorList>
            <person name="Sun Q."/>
            <person name="Ohkuma M."/>
        </authorList>
    </citation>
    <scope>NUCLEOTIDE SEQUENCE</scope>
    <source>
        <strain evidence="2">JCM 10088</strain>
    </source>
</reference>
<accession>A0A830GUU5</accession>
<keyword evidence="1" id="KW-1133">Transmembrane helix</keyword>
<dbReference type="Pfam" id="PF07758">
    <property type="entry name" value="DUF1614"/>
    <property type="match status" value="1"/>
</dbReference>
<dbReference type="RefSeq" id="WP_188596770.1">
    <property type="nucleotide sequence ID" value="NZ_BMNL01000003.1"/>
</dbReference>
<dbReference type="InterPro" id="IPR011672">
    <property type="entry name" value="DUF1614"/>
</dbReference>
<dbReference type="AlphaFoldDB" id="A0A830GUU5"/>
<feature type="transmembrane region" description="Helical" evidence="1">
    <location>
        <begin position="104"/>
        <end position="126"/>
    </location>
</feature>
<dbReference type="OrthoDB" id="46118at2157"/>
<feature type="transmembrane region" description="Helical" evidence="1">
    <location>
        <begin position="188"/>
        <end position="210"/>
    </location>
</feature>
<sequence>MFKIMIFSPLGGYRLILYSMLAIFVIPMSIINLALAFKLLGFPAYYGALVALTITGLSLLTSVVHVAVYETRRRAVVPSYFTVEFMGLRFKLPGFMQQIQRSIVSINVGGAIIPTMMSIALSYIMWILSHRLMAAVLVSLLVTALAVNRSAKVIPGMGIVTPAFLPPLISATVTTLLVYAVSPSYLNVAPAASYMVGVLGSLIGADLMHLGEVIDMAPAIIDIGGMGTFDGIYLSGVLAIFYAMALTLIIG</sequence>
<reference evidence="2" key="1">
    <citation type="journal article" date="2014" name="Int. J. Syst. Evol. Microbiol.">
        <title>Complete genome sequence of Corynebacterium casei LMG S-19264T (=DSM 44701T), isolated from a smear-ripened cheese.</title>
        <authorList>
            <consortium name="US DOE Joint Genome Institute (JGI-PGF)"/>
            <person name="Walter F."/>
            <person name="Albersmeier A."/>
            <person name="Kalinowski J."/>
            <person name="Ruckert C."/>
        </authorList>
    </citation>
    <scope>NUCLEOTIDE SEQUENCE</scope>
    <source>
        <strain evidence="2">JCM 10088</strain>
    </source>
</reference>
<feature type="transmembrane region" description="Helical" evidence="1">
    <location>
        <begin position="44"/>
        <end position="69"/>
    </location>
</feature>
<dbReference type="EMBL" id="BMNL01000003">
    <property type="protein sequence ID" value="GGP21768.1"/>
    <property type="molecule type" value="Genomic_DNA"/>
</dbReference>
<gene>
    <name evidence="2" type="ORF">GCM10007981_14920</name>
</gene>
<comment type="caution">
    <text evidence="2">The sequence shown here is derived from an EMBL/GenBank/DDBJ whole genome shotgun (WGS) entry which is preliminary data.</text>
</comment>
<dbReference type="Proteomes" id="UP000610960">
    <property type="component" value="Unassembled WGS sequence"/>
</dbReference>
<organism evidence="2 3">
    <name type="scientific">Thermocladium modestius</name>
    <dbReference type="NCBI Taxonomy" id="62609"/>
    <lineage>
        <taxon>Archaea</taxon>
        <taxon>Thermoproteota</taxon>
        <taxon>Thermoprotei</taxon>
        <taxon>Thermoproteales</taxon>
        <taxon>Thermoproteaceae</taxon>
        <taxon>Thermocladium</taxon>
    </lineage>
</organism>
<evidence type="ECO:0000313" key="3">
    <source>
        <dbReference type="Proteomes" id="UP000610960"/>
    </source>
</evidence>
<keyword evidence="3" id="KW-1185">Reference proteome</keyword>
<feature type="transmembrane region" description="Helical" evidence="1">
    <location>
        <begin position="15"/>
        <end position="37"/>
    </location>
</feature>
<evidence type="ECO:0000313" key="2">
    <source>
        <dbReference type="EMBL" id="GGP21768.1"/>
    </source>
</evidence>
<keyword evidence="1" id="KW-0812">Transmembrane</keyword>
<feature type="transmembrane region" description="Helical" evidence="1">
    <location>
        <begin position="163"/>
        <end position="182"/>
    </location>
</feature>
<feature type="transmembrane region" description="Helical" evidence="1">
    <location>
        <begin position="231"/>
        <end position="250"/>
    </location>
</feature>
<proteinExistence type="predicted"/>
<feature type="transmembrane region" description="Helical" evidence="1">
    <location>
        <begin position="132"/>
        <end position="151"/>
    </location>
</feature>
<evidence type="ECO:0000256" key="1">
    <source>
        <dbReference type="SAM" id="Phobius"/>
    </source>
</evidence>
<protein>
    <submittedName>
        <fullName evidence="2">Membrane protein</fullName>
    </submittedName>
</protein>
<name>A0A830GUU5_9CREN</name>
<keyword evidence="1" id="KW-0472">Membrane</keyword>